<keyword evidence="2" id="KW-1133">Transmembrane helix</keyword>
<reference evidence="4" key="1">
    <citation type="journal article" date="2019" name="Int. J. Syst. Evol. Microbiol.">
        <title>The Global Catalogue of Microorganisms (GCM) 10K type strain sequencing project: providing services to taxonomists for standard genome sequencing and annotation.</title>
        <authorList>
            <consortium name="The Broad Institute Genomics Platform"/>
            <consortium name="The Broad Institute Genome Sequencing Center for Infectious Disease"/>
            <person name="Wu L."/>
            <person name="Ma J."/>
        </authorList>
    </citation>
    <scope>NUCLEOTIDE SEQUENCE [LARGE SCALE GENOMIC DNA]</scope>
    <source>
        <strain evidence="4">JCM 17939</strain>
    </source>
</reference>
<evidence type="ECO:0000313" key="3">
    <source>
        <dbReference type="EMBL" id="GAA4638607.1"/>
    </source>
</evidence>
<keyword evidence="2" id="KW-0472">Membrane</keyword>
<feature type="region of interest" description="Disordered" evidence="1">
    <location>
        <begin position="1"/>
        <end position="27"/>
    </location>
</feature>
<gene>
    <name evidence="3" type="ORF">GCM10023196_097040</name>
</gene>
<comment type="caution">
    <text evidence="3">The sequence shown here is derived from an EMBL/GenBank/DDBJ whole genome shotgun (WGS) entry which is preliminary data.</text>
</comment>
<evidence type="ECO:0000256" key="2">
    <source>
        <dbReference type="SAM" id="Phobius"/>
    </source>
</evidence>
<accession>A0ABP8UT04</accession>
<protein>
    <recommendedName>
        <fullName evidence="5">DUF3558 domain-containing protein</fullName>
    </recommendedName>
</protein>
<dbReference type="Proteomes" id="UP001501442">
    <property type="component" value="Unassembled WGS sequence"/>
</dbReference>
<feature type="transmembrane region" description="Helical" evidence="2">
    <location>
        <begin position="31"/>
        <end position="55"/>
    </location>
</feature>
<feature type="region of interest" description="Disordered" evidence="1">
    <location>
        <begin position="59"/>
        <end position="81"/>
    </location>
</feature>
<sequence length="253" mass="27669">MGLPRLPEPFHRVYSPPEAPRTKSRRPRTTGLVVTAFVVVAVGLAAAAVFVFGRWGGRPEASPSRSHPATTGSRAADTPRRVAQPPVFATLPSACAILPADTVRRLVPTTTPKIDRMGAETAGLCKYSFTKGRAFRAVQVDARAFLPKYMHDQATGMTIWSFEAQWKQAEKDLTADTSSLRRIGGLGDAAFERYWIDRDVRIAVGEATVRYRNVVLRVQYTEEQPADSDRSASQQRCLTNAIAAARAGLASLR</sequence>
<evidence type="ECO:0000256" key="1">
    <source>
        <dbReference type="SAM" id="MobiDB-lite"/>
    </source>
</evidence>
<feature type="compositionally biased region" description="Polar residues" evidence="1">
    <location>
        <begin position="63"/>
        <end position="73"/>
    </location>
</feature>
<keyword evidence="4" id="KW-1185">Reference proteome</keyword>
<name>A0ABP8UT04_9ACTN</name>
<dbReference type="EMBL" id="BAABHK010000023">
    <property type="protein sequence ID" value="GAA4638607.1"/>
    <property type="molecule type" value="Genomic_DNA"/>
</dbReference>
<proteinExistence type="predicted"/>
<evidence type="ECO:0000313" key="4">
    <source>
        <dbReference type="Proteomes" id="UP001501442"/>
    </source>
</evidence>
<keyword evidence="2" id="KW-0812">Transmembrane</keyword>
<dbReference type="RefSeq" id="WP_345442101.1">
    <property type="nucleotide sequence ID" value="NZ_BAABHK010000023.1"/>
</dbReference>
<organism evidence="3 4">
    <name type="scientific">Actinoallomurus vinaceus</name>
    <dbReference type="NCBI Taxonomy" id="1080074"/>
    <lineage>
        <taxon>Bacteria</taxon>
        <taxon>Bacillati</taxon>
        <taxon>Actinomycetota</taxon>
        <taxon>Actinomycetes</taxon>
        <taxon>Streptosporangiales</taxon>
        <taxon>Thermomonosporaceae</taxon>
        <taxon>Actinoallomurus</taxon>
    </lineage>
</organism>
<evidence type="ECO:0008006" key="5">
    <source>
        <dbReference type="Google" id="ProtNLM"/>
    </source>
</evidence>